<keyword evidence="5" id="KW-1133">Transmembrane helix</keyword>
<name>A0A177WTF9_BATDL</name>
<evidence type="ECO:0000256" key="7">
    <source>
        <dbReference type="PROSITE-ProRule" id="PRU00282"/>
    </source>
</evidence>
<dbReference type="STRING" id="403673.A0A177WTF9"/>
<proteinExistence type="inferred from homology"/>
<keyword evidence="2" id="KW-0808">Transferase</keyword>
<dbReference type="PANTHER" id="PTHR10584:SF166">
    <property type="entry name" value="RIBOKINASE"/>
    <property type="match status" value="1"/>
</dbReference>
<evidence type="ECO:0000256" key="3">
    <source>
        <dbReference type="ARBA" id="ARBA00022692"/>
    </source>
</evidence>
<reference evidence="10 11" key="2">
    <citation type="submission" date="2016-05" db="EMBL/GenBank/DDBJ databases">
        <title>Lineage-specific infection strategies underlie the spectrum of fungal disease in amphibians.</title>
        <authorList>
            <person name="Cuomo C.A."/>
            <person name="Farrer R.A."/>
            <person name="James T."/>
            <person name="Longcore J."/>
            <person name="Birren B."/>
        </authorList>
    </citation>
    <scope>NUCLEOTIDE SEQUENCE [LARGE SCALE GENOMIC DNA]</scope>
    <source>
        <strain evidence="10 11">JEL423</strain>
    </source>
</reference>
<comment type="subcellular location">
    <subcellularLocation>
        <location evidence="1">Membrane</location>
        <topology evidence="1">Multi-pass membrane protein</topology>
    </subcellularLocation>
</comment>
<dbReference type="PROSITE" id="PS50920">
    <property type="entry name" value="SOLCAR"/>
    <property type="match status" value="1"/>
</dbReference>
<evidence type="ECO:0000313" key="11">
    <source>
        <dbReference type="Proteomes" id="UP000077115"/>
    </source>
</evidence>
<dbReference type="GO" id="GO:0016301">
    <property type="term" value="F:kinase activity"/>
    <property type="evidence" value="ECO:0007669"/>
    <property type="project" value="UniProtKB-KW"/>
</dbReference>
<evidence type="ECO:0000256" key="6">
    <source>
        <dbReference type="ARBA" id="ARBA00023136"/>
    </source>
</evidence>
<dbReference type="InterPro" id="IPR011611">
    <property type="entry name" value="PfkB_dom"/>
</dbReference>
<dbReference type="PRINTS" id="PR00990">
    <property type="entry name" value="RIBOKINASE"/>
</dbReference>
<dbReference type="OrthoDB" id="415590at2759"/>
<protein>
    <submittedName>
        <fullName evidence="10">Ribokinase</fullName>
    </submittedName>
</protein>
<evidence type="ECO:0000256" key="4">
    <source>
        <dbReference type="ARBA" id="ARBA00022777"/>
    </source>
</evidence>
<dbReference type="GO" id="GO:0016020">
    <property type="term" value="C:membrane"/>
    <property type="evidence" value="ECO:0007669"/>
    <property type="project" value="UniProtKB-SubCell"/>
</dbReference>
<sequence>MDGETISCSDYKMLPGGKGANQSVALAKAGTSVVHGGKIGKDGQWVLDLMKDYGVDTSMVVVDHNAFTGRAIIQVSQASHDNTIVLNPGANHQITAQDIDKVLSQFKSGDFVILQNELNSDATLYLLKSCSAKGMVVCLNPAPCPKNLASVLPLELVDILILNESESESLVCQLSTSNVNQKKCNDPATICEIVLTSYPGLSVMVITLGERGLVAGARLHNGAAPTIQSVPITRSVKVQDTTGAGDTFVGFMCGHLISNISLSSDQTHSKADILTAISAQPNLLEMSLQTGILASGVSVAHPFDLIKVRMQTAGPNAPSMSTFQAVKKIVAADGLLGLYRGVTPVLLGTPVE</sequence>
<evidence type="ECO:0000256" key="5">
    <source>
        <dbReference type="ARBA" id="ARBA00022989"/>
    </source>
</evidence>
<dbReference type="eggNOG" id="KOG2855">
    <property type="taxonomic scope" value="Eukaryota"/>
</dbReference>
<dbReference type="Pfam" id="PF00294">
    <property type="entry name" value="PfkB"/>
    <property type="match status" value="1"/>
</dbReference>
<comment type="similarity">
    <text evidence="8">Belongs to the mitochondrial carrier (TC 2.A.29) family.</text>
</comment>
<organism evidence="10 11">
    <name type="scientific">Batrachochytrium dendrobatidis (strain JEL423)</name>
    <dbReference type="NCBI Taxonomy" id="403673"/>
    <lineage>
        <taxon>Eukaryota</taxon>
        <taxon>Fungi</taxon>
        <taxon>Fungi incertae sedis</taxon>
        <taxon>Chytridiomycota</taxon>
        <taxon>Chytridiomycota incertae sedis</taxon>
        <taxon>Chytridiomycetes</taxon>
        <taxon>Rhizophydiales</taxon>
        <taxon>Rhizophydiales incertae sedis</taxon>
        <taxon>Batrachochytrium</taxon>
    </lineage>
</organism>
<dbReference type="InterPro" id="IPR002139">
    <property type="entry name" value="Ribo/fructo_kinase"/>
</dbReference>
<evidence type="ECO:0000313" key="10">
    <source>
        <dbReference type="EMBL" id="OAJ42690.1"/>
    </source>
</evidence>
<feature type="repeat" description="Solcar" evidence="7">
    <location>
        <begin position="282"/>
        <end position="352"/>
    </location>
</feature>
<dbReference type="InterPro" id="IPR029056">
    <property type="entry name" value="Ribokinase-like"/>
</dbReference>
<gene>
    <name evidence="10" type="ORF">BDEG_26112</name>
</gene>
<dbReference type="PANTHER" id="PTHR10584">
    <property type="entry name" value="SUGAR KINASE"/>
    <property type="match status" value="1"/>
</dbReference>
<dbReference type="GO" id="GO:0006796">
    <property type="term" value="P:phosphate-containing compound metabolic process"/>
    <property type="evidence" value="ECO:0007669"/>
    <property type="project" value="UniProtKB-ARBA"/>
</dbReference>
<feature type="domain" description="Carbohydrate kinase PfkB" evidence="9">
    <location>
        <begin position="4"/>
        <end position="258"/>
    </location>
</feature>
<dbReference type="VEuPathDB" id="FungiDB:BDEG_26112"/>
<accession>A0A177WTF9</accession>
<dbReference type="Pfam" id="PF00153">
    <property type="entry name" value="Mito_carr"/>
    <property type="match status" value="1"/>
</dbReference>
<keyword evidence="6 7" id="KW-0472">Membrane</keyword>
<dbReference type="Gene3D" id="3.40.1190.20">
    <property type="match status" value="1"/>
</dbReference>
<evidence type="ECO:0000259" key="9">
    <source>
        <dbReference type="Pfam" id="PF00294"/>
    </source>
</evidence>
<dbReference type="SUPFAM" id="SSF53613">
    <property type="entry name" value="Ribokinase-like"/>
    <property type="match status" value="1"/>
</dbReference>
<dbReference type="SUPFAM" id="SSF103506">
    <property type="entry name" value="Mitochondrial carrier"/>
    <property type="match status" value="1"/>
</dbReference>
<keyword evidence="3 7" id="KW-0812">Transmembrane</keyword>
<evidence type="ECO:0000256" key="8">
    <source>
        <dbReference type="RuleBase" id="RU000488"/>
    </source>
</evidence>
<dbReference type="Proteomes" id="UP000077115">
    <property type="component" value="Unassembled WGS sequence"/>
</dbReference>
<dbReference type="AlphaFoldDB" id="A0A177WTF9"/>
<dbReference type="EMBL" id="DS022308">
    <property type="protein sequence ID" value="OAJ42690.1"/>
    <property type="molecule type" value="Genomic_DNA"/>
</dbReference>
<evidence type="ECO:0000256" key="2">
    <source>
        <dbReference type="ARBA" id="ARBA00022679"/>
    </source>
</evidence>
<reference evidence="10 11" key="1">
    <citation type="submission" date="2006-10" db="EMBL/GenBank/DDBJ databases">
        <title>The Genome Sequence of Batrachochytrium dendrobatidis JEL423.</title>
        <authorList>
            <consortium name="The Broad Institute Genome Sequencing Platform"/>
            <person name="Birren B."/>
            <person name="Lander E."/>
            <person name="Galagan J."/>
            <person name="Cuomo C."/>
            <person name="Devon K."/>
            <person name="Jaffe D."/>
            <person name="Butler J."/>
            <person name="Alvarez P."/>
            <person name="Gnerre S."/>
            <person name="Grabherr M."/>
            <person name="Kleber M."/>
            <person name="Mauceli E."/>
            <person name="Brockman W."/>
            <person name="Young S."/>
            <person name="LaButti K."/>
            <person name="Sykes S."/>
            <person name="DeCaprio D."/>
            <person name="Crawford M."/>
            <person name="Koehrsen M."/>
            <person name="Engels R."/>
            <person name="Montgomery P."/>
            <person name="Pearson M."/>
            <person name="Howarth C."/>
            <person name="Larson L."/>
            <person name="White J."/>
            <person name="O'Leary S."/>
            <person name="Kodira C."/>
            <person name="Zeng Q."/>
            <person name="Yandava C."/>
            <person name="Alvarado L."/>
            <person name="Longcore J."/>
            <person name="James T."/>
        </authorList>
    </citation>
    <scope>NUCLEOTIDE SEQUENCE [LARGE SCALE GENOMIC DNA]</scope>
    <source>
        <strain evidence="10 11">JEL423</strain>
    </source>
</reference>
<keyword evidence="4 10" id="KW-0418">Kinase</keyword>
<dbReference type="InterPro" id="IPR023395">
    <property type="entry name" value="MCP_dom_sf"/>
</dbReference>
<evidence type="ECO:0000256" key="1">
    <source>
        <dbReference type="ARBA" id="ARBA00004141"/>
    </source>
</evidence>
<keyword evidence="8" id="KW-0813">Transport</keyword>
<dbReference type="InterPro" id="IPR018108">
    <property type="entry name" value="MCP_transmembrane"/>
</dbReference>